<accession>A0ABR4DWW7</accession>
<protein>
    <submittedName>
        <fullName evidence="2">Uncharacterized protein</fullName>
    </submittedName>
</protein>
<dbReference type="PANTHER" id="PTHR28230">
    <property type="entry name" value="CHROMOSOME 1, WHOLE GENOME SHOTGUN SEQUENCE"/>
    <property type="match status" value="1"/>
</dbReference>
<name>A0ABR4DWW7_9PEZI</name>
<dbReference type="Proteomes" id="UP001600888">
    <property type="component" value="Unassembled WGS sequence"/>
</dbReference>
<organism evidence="2 3">
    <name type="scientific">Diaporthe vaccinii</name>
    <dbReference type="NCBI Taxonomy" id="105482"/>
    <lineage>
        <taxon>Eukaryota</taxon>
        <taxon>Fungi</taxon>
        <taxon>Dikarya</taxon>
        <taxon>Ascomycota</taxon>
        <taxon>Pezizomycotina</taxon>
        <taxon>Sordariomycetes</taxon>
        <taxon>Sordariomycetidae</taxon>
        <taxon>Diaporthales</taxon>
        <taxon>Diaporthaceae</taxon>
        <taxon>Diaporthe</taxon>
        <taxon>Diaporthe eres species complex</taxon>
    </lineage>
</organism>
<feature type="compositionally biased region" description="Low complexity" evidence="1">
    <location>
        <begin position="24"/>
        <end position="43"/>
    </location>
</feature>
<keyword evidence="3" id="KW-1185">Reference proteome</keyword>
<feature type="region of interest" description="Disordered" evidence="1">
    <location>
        <begin position="1"/>
        <end position="48"/>
    </location>
</feature>
<sequence>MSTSHSYVISDMAASESHDEDLDSLPSISSDLLSSEASESPSDAQKEWEESLEQIQLLLTMVVVPFAGKYLGRKFAYWSMPHPPPQTPASPPWADERRQTMTCFLLTQGHRTGWARYMEWAHNVEIRWTNKNAWAATGVAEAAATL</sequence>
<dbReference type="Pfam" id="PF19117">
    <property type="entry name" value="Mim2"/>
    <property type="match status" value="1"/>
</dbReference>
<dbReference type="InterPro" id="IPR037652">
    <property type="entry name" value="Mim2"/>
</dbReference>
<dbReference type="PANTHER" id="PTHR28230:SF1">
    <property type="entry name" value="MITOCHONDRIAL IMPORT PROTEIN 2"/>
    <property type="match status" value="1"/>
</dbReference>
<comment type="caution">
    <text evidence="2">The sequence shown here is derived from an EMBL/GenBank/DDBJ whole genome shotgun (WGS) entry which is preliminary data.</text>
</comment>
<gene>
    <name evidence="2" type="ORF">FJTKL_04116</name>
</gene>
<evidence type="ECO:0000313" key="3">
    <source>
        <dbReference type="Proteomes" id="UP001600888"/>
    </source>
</evidence>
<reference evidence="2 3" key="1">
    <citation type="submission" date="2024-03" db="EMBL/GenBank/DDBJ databases">
        <title>A high-quality draft genome sequence of Diaporthe vaccinii, a causative agent of upright dieback and viscid rot disease in cranberry plants.</title>
        <authorList>
            <person name="Sarrasin M."/>
            <person name="Lang B.F."/>
            <person name="Burger G."/>
        </authorList>
    </citation>
    <scope>NUCLEOTIDE SEQUENCE [LARGE SCALE GENOMIC DNA]</scope>
    <source>
        <strain evidence="2 3">IS7</strain>
    </source>
</reference>
<proteinExistence type="predicted"/>
<dbReference type="EMBL" id="JBAWTH010000174">
    <property type="protein sequence ID" value="KAL2273719.1"/>
    <property type="molecule type" value="Genomic_DNA"/>
</dbReference>
<evidence type="ECO:0000313" key="2">
    <source>
        <dbReference type="EMBL" id="KAL2273719.1"/>
    </source>
</evidence>
<evidence type="ECO:0000256" key="1">
    <source>
        <dbReference type="SAM" id="MobiDB-lite"/>
    </source>
</evidence>